<keyword evidence="2" id="KW-0677">Repeat</keyword>
<accession>A0A6A5BAL2</accession>
<dbReference type="InterPro" id="IPR056737">
    <property type="entry name" value="Beta-prop_ATRN-MKLN-like"/>
</dbReference>
<dbReference type="GeneID" id="68117023"/>
<dbReference type="OMA" id="TRENEWF"/>
<gene>
    <name evidence="5" type="ORF">FDP41_009808</name>
</gene>
<keyword evidence="6" id="KW-1185">Reference proteome</keyword>
<reference evidence="5 6" key="1">
    <citation type="journal article" date="2019" name="Sci. Rep.">
        <title>Nanopore sequencing improves the draft genome of the human pathogenic amoeba Naegleria fowleri.</title>
        <authorList>
            <person name="Liechti N."/>
            <person name="Schurch N."/>
            <person name="Bruggmann R."/>
            <person name="Wittwer M."/>
        </authorList>
    </citation>
    <scope>NUCLEOTIDE SEQUENCE [LARGE SCALE GENOMIC DNA]</scope>
    <source>
        <strain evidence="5 6">ATCC 30894</strain>
    </source>
</reference>
<feature type="region of interest" description="Disordered" evidence="3">
    <location>
        <begin position="93"/>
        <end position="128"/>
    </location>
</feature>
<dbReference type="AlphaFoldDB" id="A0A6A5BAL2"/>
<organism evidence="5 6">
    <name type="scientific">Naegleria fowleri</name>
    <name type="common">Brain eating amoeba</name>
    <dbReference type="NCBI Taxonomy" id="5763"/>
    <lineage>
        <taxon>Eukaryota</taxon>
        <taxon>Discoba</taxon>
        <taxon>Heterolobosea</taxon>
        <taxon>Tetramitia</taxon>
        <taxon>Eutetramitia</taxon>
        <taxon>Vahlkampfiidae</taxon>
        <taxon>Naegleria</taxon>
    </lineage>
</organism>
<comment type="caution">
    <text evidence="5">The sequence shown here is derived from an EMBL/GenBank/DDBJ whole genome shotgun (WGS) entry which is preliminary data.</text>
</comment>
<dbReference type="EMBL" id="VFQX01000072">
    <property type="protein sequence ID" value="KAF0972112.1"/>
    <property type="molecule type" value="Genomic_DNA"/>
</dbReference>
<dbReference type="VEuPathDB" id="AmoebaDB:FDP41_009808"/>
<evidence type="ECO:0000313" key="6">
    <source>
        <dbReference type="Proteomes" id="UP000444721"/>
    </source>
</evidence>
<dbReference type="InterPro" id="IPR006652">
    <property type="entry name" value="Kelch_1"/>
</dbReference>
<feature type="domain" description="Attractin/MKLN-like beta-propeller" evidence="4">
    <location>
        <begin position="145"/>
        <end position="337"/>
    </location>
</feature>
<evidence type="ECO:0000313" key="5">
    <source>
        <dbReference type="EMBL" id="KAF0972112.1"/>
    </source>
</evidence>
<evidence type="ECO:0000259" key="4">
    <source>
        <dbReference type="Pfam" id="PF24981"/>
    </source>
</evidence>
<dbReference type="Gene3D" id="2.120.10.80">
    <property type="entry name" value="Kelch-type beta propeller"/>
    <property type="match status" value="2"/>
</dbReference>
<protein>
    <recommendedName>
        <fullName evidence="4">Attractin/MKLN-like beta-propeller domain-containing protein</fullName>
    </recommendedName>
</protein>
<evidence type="ECO:0000256" key="1">
    <source>
        <dbReference type="ARBA" id="ARBA00022441"/>
    </source>
</evidence>
<sequence length="378" mass="42264">MSFNTLRWESISCDPRDTVFNEHLPQGGGVSHTIMDEHRFAVFGGLGSRRYNELFIFNTRENEWFKASMENAPSRRCKASLCCRKIETTTTTTTECSSSSSSSSSTASSSHSHSPSSTASSRNTSATCSEENHGHVVGKAWNYKLYVFGGWTSEGKTNDLYEYDVAKDEWKQLKPNNSFSPPARSAHYCCCVGKYMYLYGGIGNKKYGDMYRYHFDKNEWECVNAMQGDVPLPRSSYGGLLVLEGGGGGTKSNTQFFVTCGLGCGRYNDTYLYEVQSKRWTCVKCSGDIPSKRGRHSCVLHEETGNVILYGGFTGTECSGECFSFNLVTKEWKMLQQINPPPKRESACCVILNNKLYMFGGWGGDAKFFNDMYVASFE</sequence>
<dbReference type="InterPro" id="IPR015915">
    <property type="entry name" value="Kelch-typ_b-propeller"/>
</dbReference>
<dbReference type="VEuPathDB" id="AmoebaDB:NF0097930"/>
<proteinExistence type="predicted"/>
<dbReference type="OrthoDB" id="432528at2759"/>
<name>A0A6A5BAL2_NAEFO</name>
<evidence type="ECO:0000256" key="2">
    <source>
        <dbReference type="ARBA" id="ARBA00022737"/>
    </source>
</evidence>
<evidence type="ECO:0000256" key="3">
    <source>
        <dbReference type="SAM" id="MobiDB-lite"/>
    </source>
</evidence>
<dbReference type="PANTHER" id="PTHR46093">
    <property type="entry name" value="ACYL-COA-BINDING DOMAIN-CONTAINING PROTEIN 5"/>
    <property type="match status" value="1"/>
</dbReference>
<dbReference type="RefSeq" id="XP_044556827.1">
    <property type="nucleotide sequence ID" value="XM_044713806.1"/>
</dbReference>
<dbReference type="Proteomes" id="UP000444721">
    <property type="component" value="Unassembled WGS sequence"/>
</dbReference>
<dbReference type="VEuPathDB" id="AmoebaDB:NfTy_088240"/>
<dbReference type="PANTHER" id="PTHR46093:SF18">
    <property type="entry name" value="FIBRONECTIN TYPE-III DOMAIN-CONTAINING PROTEIN"/>
    <property type="match status" value="1"/>
</dbReference>
<dbReference type="Pfam" id="PF24981">
    <property type="entry name" value="Beta-prop_ATRN-LZTR1"/>
    <property type="match status" value="1"/>
</dbReference>
<keyword evidence="1" id="KW-0880">Kelch repeat</keyword>
<dbReference type="SUPFAM" id="SSF117281">
    <property type="entry name" value="Kelch motif"/>
    <property type="match status" value="2"/>
</dbReference>
<dbReference type="SMART" id="SM00612">
    <property type="entry name" value="Kelch"/>
    <property type="match status" value="2"/>
</dbReference>